<protein>
    <submittedName>
        <fullName evidence="2">Uncharacterized protein</fullName>
    </submittedName>
</protein>
<keyword evidence="1" id="KW-1185">Reference proteome</keyword>
<accession>A0A915KVC8</accession>
<name>A0A915KVC8_ROMCU</name>
<reference evidence="2" key="1">
    <citation type="submission" date="2022-11" db="UniProtKB">
        <authorList>
            <consortium name="WormBaseParasite"/>
        </authorList>
    </citation>
    <scope>IDENTIFICATION</scope>
</reference>
<proteinExistence type="predicted"/>
<dbReference type="Proteomes" id="UP000887565">
    <property type="component" value="Unplaced"/>
</dbReference>
<dbReference type="AlphaFoldDB" id="A0A915KVC8"/>
<dbReference type="WBParaSite" id="nRc.2.0.1.t42886-RA">
    <property type="protein sequence ID" value="nRc.2.0.1.t42886-RA"/>
    <property type="gene ID" value="nRc.2.0.1.g42886"/>
</dbReference>
<sequence>PDPDCDCPNPEPGRTLVVHVLLQLPIVDHDLLVGDQTLFLNFRSYISGTKEAVDVADDFILQARGETDPRCSIFRVRQCLPILIVVFENILKGKTIIMLFARPAE</sequence>
<organism evidence="1 2">
    <name type="scientific">Romanomermis culicivorax</name>
    <name type="common">Nematode worm</name>
    <dbReference type="NCBI Taxonomy" id="13658"/>
    <lineage>
        <taxon>Eukaryota</taxon>
        <taxon>Metazoa</taxon>
        <taxon>Ecdysozoa</taxon>
        <taxon>Nematoda</taxon>
        <taxon>Enoplea</taxon>
        <taxon>Dorylaimia</taxon>
        <taxon>Mermithida</taxon>
        <taxon>Mermithoidea</taxon>
        <taxon>Mermithidae</taxon>
        <taxon>Romanomermis</taxon>
    </lineage>
</organism>
<evidence type="ECO:0000313" key="1">
    <source>
        <dbReference type="Proteomes" id="UP000887565"/>
    </source>
</evidence>
<evidence type="ECO:0000313" key="2">
    <source>
        <dbReference type="WBParaSite" id="nRc.2.0.1.t42886-RA"/>
    </source>
</evidence>